<dbReference type="Pfam" id="PF00059">
    <property type="entry name" value="Lectin_C"/>
    <property type="match status" value="1"/>
</dbReference>
<accession>A0ABM5FM14</accession>
<proteinExistence type="predicted"/>
<dbReference type="InterPro" id="IPR001304">
    <property type="entry name" value="C-type_lectin-like"/>
</dbReference>
<feature type="compositionally biased region" description="Acidic residues" evidence="5">
    <location>
        <begin position="32"/>
        <end position="43"/>
    </location>
</feature>
<evidence type="ECO:0000256" key="4">
    <source>
        <dbReference type="ARBA" id="ARBA00023157"/>
    </source>
</evidence>
<keyword evidence="6" id="KW-1133">Transmembrane helix</keyword>
<evidence type="ECO:0000256" key="6">
    <source>
        <dbReference type="SAM" id="Phobius"/>
    </source>
</evidence>
<keyword evidence="4" id="KW-1015">Disulfide bond</keyword>
<organism evidence="8 9">
    <name type="scientific">Pogona vitticeps</name>
    <name type="common">central bearded dragon</name>
    <dbReference type="NCBI Taxonomy" id="103695"/>
    <lineage>
        <taxon>Eukaryota</taxon>
        <taxon>Metazoa</taxon>
        <taxon>Chordata</taxon>
        <taxon>Craniata</taxon>
        <taxon>Vertebrata</taxon>
        <taxon>Euteleostomi</taxon>
        <taxon>Lepidosauria</taxon>
        <taxon>Squamata</taxon>
        <taxon>Bifurcata</taxon>
        <taxon>Unidentata</taxon>
        <taxon>Episquamata</taxon>
        <taxon>Toxicofera</taxon>
        <taxon>Iguania</taxon>
        <taxon>Acrodonta</taxon>
        <taxon>Agamidae</taxon>
        <taxon>Amphibolurinae</taxon>
        <taxon>Pogona</taxon>
    </lineage>
</organism>
<feature type="region of interest" description="Disordered" evidence="5">
    <location>
        <begin position="1"/>
        <end position="43"/>
    </location>
</feature>
<keyword evidence="3" id="KW-0430">Lectin</keyword>
<evidence type="ECO:0000259" key="7">
    <source>
        <dbReference type="PROSITE" id="PS50041"/>
    </source>
</evidence>
<sequence length="319" mass="36688">MYDDTEASSKGEDLCGTSRPLPPKPTEKTENVEDEYENYSEDSDYDKIELPYEREEPKEVLEPPNSGRKFVTAESTFIAAHWKICRKKTHTLALLVLVAVYLLIGIILLSQNAAMSSELRKLNFSFIQESCKNSTVSLIIKELRSAFLTKFKTLQKHIDEKNEASDRKVEEKISQLELKFHLQQNVRNACWRPDSLSWQEFHGSCYYFSETAEKWTDAKKLCALSNSHLIIINSRKEQDFVIGNIKSVSMWLGLNDVHTEGTWHWIDGSIPTQTYWRVGEPNNDGDEDCAALYNNGKWNDISCDVQVHYGCEREVCVNN</sequence>
<reference evidence="9" key="2">
    <citation type="submission" date="2025-08" db="UniProtKB">
        <authorList>
            <consortium name="RefSeq"/>
        </authorList>
    </citation>
    <scope>IDENTIFICATION</scope>
</reference>
<keyword evidence="6" id="KW-0472">Membrane</keyword>
<evidence type="ECO:0000256" key="3">
    <source>
        <dbReference type="ARBA" id="ARBA00022734"/>
    </source>
</evidence>
<dbReference type="InterPro" id="IPR016186">
    <property type="entry name" value="C-type_lectin-like/link_sf"/>
</dbReference>
<dbReference type="Gene3D" id="3.10.100.10">
    <property type="entry name" value="Mannose-Binding Protein A, subunit A"/>
    <property type="match status" value="1"/>
</dbReference>
<evidence type="ECO:0000313" key="8">
    <source>
        <dbReference type="Proteomes" id="UP001652642"/>
    </source>
</evidence>
<keyword evidence="8" id="KW-1185">Reference proteome</keyword>
<keyword evidence="2" id="KW-0964">Secreted</keyword>
<feature type="domain" description="C-type lectin" evidence="7">
    <location>
        <begin position="201"/>
        <end position="312"/>
    </location>
</feature>
<dbReference type="PANTHER" id="PTHR22803">
    <property type="entry name" value="MANNOSE, PHOSPHOLIPASE, LECTIN RECEPTOR RELATED"/>
    <property type="match status" value="1"/>
</dbReference>
<dbReference type="RefSeq" id="XP_072846444.1">
    <property type="nucleotide sequence ID" value="XM_072990343.1"/>
</dbReference>
<reference evidence="8" key="1">
    <citation type="submission" date="2025-05" db="UniProtKB">
        <authorList>
            <consortium name="RefSeq"/>
        </authorList>
    </citation>
    <scope>NUCLEOTIDE SEQUENCE [LARGE SCALE GENOMIC DNA]</scope>
</reference>
<dbReference type="SUPFAM" id="SSF56436">
    <property type="entry name" value="C-type lectin-like"/>
    <property type="match status" value="1"/>
</dbReference>
<dbReference type="PROSITE" id="PS50041">
    <property type="entry name" value="C_TYPE_LECTIN_2"/>
    <property type="match status" value="1"/>
</dbReference>
<dbReference type="InterPro" id="IPR033989">
    <property type="entry name" value="CD209-like_CTLD"/>
</dbReference>
<keyword evidence="6" id="KW-0812">Transmembrane</keyword>
<dbReference type="Proteomes" id="UP001652642">
    <property type="component" value="Chromosome 2"/>
</dbReference>
<dbReference type="CDD" id="cd03590">
    <property type="entry name" value="CLECT_DC-SIGN_like"/>
    <property type="match status" value="1"/>
</dbReference>
<evidence type="ECO:0000256" key="5">
    <source>
        <dbReference type="SAM" id="MobiDB-lite"/>
    </source>
</evidence>
<dbReference type="SMART" id="SM00034">
    <property type="entry name" value="CLECT"/>
    <property type="match status" value="1"/>
</dbReference>
<dbReference type="InterPro" id="IPR050111">
    <property type="entry name" value="C-type_lectin/snaclec_domain"/>
</dbReference>
<gene>
    <name evidence="9" type="primary">LOC110070804</name>
</gene>
<protein>
    <submittedName>
        <fullName evidence="9">CD209 antigen-like protein D</fullName>
    </submittedName>
</protein>
<evidence type="ECO:0000256" key="2">
    <source>
        <dbReference type="ARBA" id="ARBA00022525"/>
    </source>
</evidence>
<dbReference type="InterPro" id="IPR016187">
    <property type="entry name" value="CTDL_fold"/>
</dbReference>
<comment type="subcellular location">
    <subcellularLocation>
        <location evidence="1">Secreted</location>
    </subcellularLocation>
</comment>
<name>A0ABM5FM14_9SAUR</name>
<dbReference type="GeneID" id="110070804"/>
<feature type="transmembrane region" description="Helical" evidence="6">
    <location>
        <begin position="92"/>
        <end position="110"/>
    </location>
</feature>
<evidence type="ECO:0000256" key="1">
    <source>
        <dbReference type="ARBA" id="ARBA00004613"/>
    </source>
</evidence>
<evidence type="ECO:0000313" key="9">
    <source>
        <dbReference type="RefSeq" id="XP_072846444.1"/>
    </source>
</evidence>